<feature type="domain" description="C2H2-type" evidence="8">
    <location>
        <begin position="1677"/>
        <end position="1705"/>
    </location>
</feature>
<dbReference type="InterPro" id="IPR012934">
    <property type="entry name" value="Znf_AD"/>
</dbReference>
<protein>
    <submittedName>
        <fullName evidence="11">Uncharacterized protein LOC101896219</fullName>
    </submittedName>
</protein>
<feature type="region of interest" description="Disordered" evidence="7">
    <location>
        <begin position="2525"/>
        <end position="2584"/>
    </location>
</feature>
<feature type="domain" description="C2H2-type" evidence="8">
    <location>
        <begin position="4203"/>
        <end position="4230"/>
    </location>
</feature>
<feature type="domain" description="C2H2-type" evidence="8">
    <location>
        <begin position="4315"/>
        <end position="4344"/>
    </location>
</feature>
<feature type="domain" description="C2H2-type" evidence="8">
    <location>
        <begin position="1216"/>
        <end position="1244"/>
    </location>
</feature>
<evidence type="ECO:0000256" key="6">
    <source>
        <dbReference type="PROSITE-ProRule" id="PRU01263"/>
    </source>
</evidence>
<keyword evidence="1 6" id="KW-0479">Metal-binding</keyword>
<feature type="domain" description="C2H2-type" evidence="8">
    <location>
        <begin position="3621"/>
        <end position="3649"/>
    </location>
</feature>
<keyword evidence="3 5" id="KW-0863">Zinc-finger</keyword>
<dbReference type="Pfam" id="PF00096">
    <property type="entry name" value="zf-C2H2"/>
    <property type="match status" value="22"/>
</dbReference>
<feature type="binding site" evidence="6">
    <location>
        <position position="2898"/>
    </location>
    <ligand>
        <name>Zn(2+)</name>
        <dbReference type="ChEBI" id="CHEBI:29105"/>
    </ligand>
</feature>
<feature type="region of interest" description="Disordered" evidence="7">
    <location>
        <begin position="1852"/>
        <end position="1919"/>
    </location>
</feature>
<feature type="domain" description="C2H2-type" evidence="8">
    <location>
        <begin position="3133"/>
        <end position="3161"/>
    </location>
</feature>
<keyword evidence="4 6" id="KW-0862">Zinc</keyword>
<feature type="binding site" evidence="6">
    <location>
        <position position="3897"/>
    </location>
    <ligand>
        <name>Zn(2+)</name>
        <dbReference type="ChEBI" id="CHEBI:29105"/>
    </ligand>
</feature>
<dbReference type="PROSITE" id="PS50157">
    <property type="entry name" value="ZINC_FINGER_C2H2_2"/>
    <property type="match status" value="53"/>
</dbReference>
<feature type="domain" description="C2H2-type" evidence="8">
    <location>
        <begin position="3361"/>
        <end position="3390"/>
    </location>
</feature>
<feature type="domain" description="C2H2-type" evidence="8">
    <location>
        <begin position="1719"/>
        <end position="1746"/>
    </location>
</feature>
<feature type="domain" description="C2H2-type" evidence="8">
    <location>
        <begin position="1831"/>
        <end position="1860"/>
    </location>
</feature>
<feature type="region of interest" description="Disordered" evidence="7">
    <location>
        <begin position="3389"/>
        <end position="3414"/>
    </location>
</feature>
<feature type="domain" description="C2H2-type" evidence="8">
    <location>
        <begin position="3277"/>
        <end position="3304"/>
    </location>
</feature>
<evidence type="ECO:0000256" key="5">
    <source>
        <dbReference type="PROSITE-ProRule" id="PRU00042"/>
    </source>
</evidence>
<feature type="domain" description="ZAD" evidence="9">
    <location>
        <begin position="1337"/>
        <end position="1417"/>
    </location>
</feature>
<feature type="binding site" evidence="6">
    <location>
        <position position="1339"/>
    </location>
    <ligand>
        <name>Zn(2+)</name>
        <dbReference type="ChEBI" id="CHEBI:29105"/>
    </ligand>
</feature>
<feature type="domain" description="C2H2-type" evidence="8">
    <location>
        <begin position="3305"/>
        <end position="3332"/>
    </location>
</feature>
<feature type="compositionally biased region" description="Low complexity" evidence="7">
    <location>
        <begin position="1858"/>
        <end position="1909"/>
    </location>
</feature>
<dbReference type="PANTHER" id="PTHR24379:SF133">
    <property type="entry name" value="ZFP617 PROTEIN-RELATED"/>
    <property type="match status" value="1"/>
</dbReference>
<feature type="domain" description="C2H2-type" evidence="8">
    <location>
        <begin position="3823"/>
        <end position="3850"/>
    </location>
</feature>
<dbReference type="SUPFAM" id="SSF57716">
    <property type="entry name" value="Glucocorticoid receptor-like (DNA-binding domain)"/>
    <property type="match status" value="2"/>
</dbReference>
<accession>A0ABM3VL24</accession>
<feature type="domain" description="C2H2-type" evidence="8">
    <location>
        <begin position="3690"/>
        <end position="3718"/>
    </location>
</feature>
<feature type="domain" description="ZAD" evidence="9">
    <location>
        <begin position="3895"/>
        <end position="3979"/>
    </location>
</feature>
<feature type="domain" description="C2H2-type" evidence="8">
    <location>
        <begin position="3163"/>
        <end position="3191"/>
    </location>
</feature>
<feature type="binding site" evidence="6">
    <location>
        <position position="8"/>
    </location>
    <ligand>
        <name>Zn(2+)</name>
        <dbReference type="ChEBI" id="CHEBI:29105"/>
    </ligand>
</feature>
<feature type="domain" description="C2H2-type" evidence="8">
    <location>
        <begin position="2810"/>
        <end position="2834"/>
    </location>
</feature>
<reference evidence="11" key="1">
    <citation type="submission" date="2025-08" db="UniProtKB">
        <authorList>
            <consortium name="RefSeq"/>
        </authorList>
    </citation>
    <scope>IDENTIFICATION</scope>
    <source>
        <strain evidence="11">Aabys</strain>
        <tissue evidence="11">Whole body</tissue>
    </source>
</reference>
<feature type="binding site" evidence="6">
    <location>
        <position position="3952"/>
    </location>
    <ligand>
        <name>Zn(2+)</name>
        <dbReference type="ChEBI" id="CHEBI:29105"/>
    </ligand>
</feature>
<evidence type="ECO:0000256" key="2">
    <source>
        <dbReference type="ARBA" id="ARBA00022737"/>
    </source>
</evidence>
<dbReference type="Pfam" id="PF05605">
    <property type="entry name" value="zf-Di19"/>
    <property type="match status" value="1"/>
</dbReference>
<feature type="region of interest" description="Disordered" evidence="7">
    <location>
        <begin position="2454"/>
        <end position="2493"/>
    </location>
</feature>
<evidence type="ECO:0000313" key="11">
    <source>
        <dbReference type="RefSeq" id="XP_058986508.1"/>
    </source>
</evidence>
<feature type="domain" description="C2H2-type" evidence="8">
    <location>
        <begin position="3202"/>
        <end position="3230"/>
    </location>
</feature>
<feature type="domain" description="C2H2-type" evidence="8">
    <location>
        <begin position="4146"/>
        <end position="4174"/>
    </location>
</feature>
<feature type="binding site" evidence="6">
    <location>
        <position position="60"/>
    </location>
    <ligand>
        <name>Zn(2+)</name>
        <dbReference type="ChEBI" id="CHEBI:29105"/>
    </ligand>
</feature>
<dbReference type="SMART" id="SM00614">
    <property type="entry name" value="ZnF_BED"/>
    <property type="match status" value="4"/>
</dbReference>
<gene>
    <name evidence="11" type="primary">LOC101896219</name>
</gene>
<dbReference type="Gene3D" id="3.30.160.60">
    <property type="entry name" value="Classic Zinc Finger"/>
    <property type="match status" value="43"/>
</dbReference>
<feature type="domain" description="C2H2-type" evidence="8">
    <location>
        <begin position="2782"/>
        <end position="2809"/>
    </location>
</feature>
<feature type="region of interest" description="Disordered" evidence="7">
    <location>
        <begin position="3097"/>
        <end position="3117"/>
    </location>
</feature>
<dbReference type="Pfam" id="PF07776">
    <property type="entry name" value="zf-AD"/>
    <property type="match status" value="4"/>
</dbReference>
<feature type="compositionally biased region" description="Low complexity" evidence="7">
    <location>
        <begin position="1472"/>
        <end position="1482"/>
    </location>
</feature>
<dbReference type="Pfam" id="PF23612">
    <property type="entry name" value="zf-C2H2_ZN142"/>
    <property type="match status" value="1"/>
</dbReference>
<feature type="binding site" evidence="6">
    <location>
        <position position="2390"/>
    </location>
    <ligand>
        <name>Zn(2+)</name>
        <dbReference type="ChEBI" id="CHEBI:29105"/>
    </ligand>
</feature>
<feature type="binding site" evidence="6">
    <location>
        <position position="1393"/>
    </location>
    <ligand>
        <name>Zn(2+)</name>
        <dbReference type="ChEBI" id="CHEBI:29105"/>
    </ligand>
</feature>
<feature type="domain" description="C2H2-type" evidence="8">
    <location>
        <begin position="2726"/>
        <end position="2753"/>
    </location>
</feature>
<dbReference type="PROSITE" id="PS00028">
    <property type="entry name" value="ZINC_FINGER_C2H2_1"/>
    <property type="match status" value="52"/>
</dbReference>
<feature type="region of interest" description="Disordered" evidence="7">
    <location>
        <begin position="3073"/>
        <end position="3092"/>
    </location>
</feature>
<feature type="binding site" evidence="6">
    <location>
        <position position="2335"/>
    </location>
    <ligand>
        <name>Zn(2+)</name>
        <dbReference type="ChEBI" id="CHEBI:29105"/>
    </ligand>
</feature>
<feature type="compositionally biased region" description="Polar residues" evidence="7">
    <location>
        <begin position="3104"/>
        <end position="3113"/>
    </location>
</feature>
<feature type="domain" description="C2H2-type" evidence="8">
    <location>
        <begin position="2617"/>
        <end position="2645"/>
    </location>
</feature>
<dbReference type="SUPFAM" id="SSF57667">
    <property type="entry name" value="beta-beta-alpha zinc fingers"/>
    <property type="match status" value="25"/>
</dbReference>
<feature type="domain" description="C2H2-type" evidence="8">
    <location>
        <begin position="3795"/>
        <end position="3822"/>
    </location>
</feature>
<feature type="region of interest" description="Disordered" evidence="7">
    <location>
        <begin position="3710"/>
        <end position="3735"/>
    </location>
</feature>
<feature type="binding site" evidence="6">
    <location>
        <position position="11"/>
    </location>
    <ligand>
        <name>Zn(2+)</name>
        <dbReference type="ChEBI" id="CHEBI:29105"/>
    </ligand>
</feature>
<dbReference type="PROSITE" id="PS51915">
    <property type="entry name" value="ZAD"/>
    <property type="match status" value="5"/>
</dbReference>
<evidence type="ECO:0000256" key="7">
    <source>
        <dbReference type="SAM" id="MobiDB-lite"/>
    </source>
</evidence>
<evidence type="ECO:0000259" key="8">
    <source>
        <dbReference type="PROSITE" id="PS50157"/>
    </source>
</evidence>
<feature type="domain" description="C2H2-type" evidence="8">
    <location>
        <begin position="1245"/>
        <end position="1272"/>
    </location>
</feature>
<feature type="domain" description="C2H2-type" evidence="8">
    <location>
        <begin position="4259"/>
        <end position="4286"/>
    </location>
</feature>
<dbReference type="Proteomes" id="UP001652621">
    <property type="component" value="Unplaced"/>
</dbReference>
<feature type="binding site" evidence="6">
    <location>
        <position position="63"/>
    </location>
    <ligand>
        <name>Zn(2+)</name>
        <dbReference type="ChEBI" id="CHEBI:29105"/>
    </ligand>
</feature>
<feature type="compositionally biased region" description="Acidic residues" evidence="7">
    <location>
        <begin position="2538"/>
        <end position="2579"/>
    </location>
</feature>
<feature type="region of interest" description="Disordered" evidence="7">
    <location>
        <begin position="3563"/>
        <end position="3611"/>
    </location>
</feature>
<feature type="domain" description="C2H2-type" evidence="8">
    <location>
        <begin position="3333"/>
        <end position="3360"/>
    </location>
</feature>
<feature type="compositionally biased region" description="Low complexity" evidence="7">
    <location>
        <begin position="3390"/>
        <end position="3414"/>
    </location>
</feature>
<feature type="domain" description="C2H2-type" evidence="8">
    <location>
        <begin position="2754"/>
        <end position="2781"/>
    </location>
</feature>
<feature type="compositionally biased region" description="Basic and acidic residues" evidence="7">
    <location>
        <begin position="1592"/>
        <end position="1602"/>
    </location>
</feature>
<feature type="domain" description="C2H2-type" evidence="8">
    <location>
        <begin position="2659"/>
        <end position="2687"/>
    </location>
</feature>
<feature type="domain" description="C2H2-type" evidence="8">
    <location>
        <begin position="3249"/>
        <end position="3276"/>
    </location>
</feature>
<feature type="domain" description="C2H2-type" evidence="8">
    <location>
        <begin position="4107"/>
        <end position="4135"/>
    </location>
</feature>
<feature type="domain" description="C2H2-type" evidence="8">
    <location>
        <begin position="1301"/>
        <end position="1328"/>
    </location>
</feature>
<dbReference type="RefSeq" id="XP_058986508.1">
    <property type="nucleotide sequence ID" value="XM_059130525.1"/>
</dbReference>
<proteinExistence type="predicted"/>
<feature type="binding site" evidence="6">
    <location>
        <position position="1390"/>
    </location>
    <ligand>
        <name>Zn(2+)</name>
        <dbReference type="ChEBI" id="CHEBI:29105"/>
    </ligand>
</feature>
<evidence type="ECO:0000256" key="1">
    <source>
        <dbReference type="ARBA" id="ARBA00022723"/>
    </source>
</evidence>
<sequence>MEHVEEACRGCLKNCVNDLVKISDIAVYSKPRKRYIDVLKELAKLKTFGDLECNIPQNLCSECCRQVYQMYLFVKQIQRTNQELSHMLDLVDTGGGLDVMFGPNKVKMDLDQEICSSGVEEHFLEIDVKETASIEGQLPVECENGIEQIAVPYVDILKSNYDNHDNDESVIEEEEEILNENHCDNKYETKKNTDQHLIELHQDELIRETETYNCNSCNYSARTLAGLHFHKRSKHGSETDKFKCKFCTYTSIKKFDLFSHTKKSHLSIIKILRKQNDLETNANESNLDSDVPSNKCMEDIIQSLSATQNQIEMSTEFCSTDDEQFIRDILCIKRRSRKSHKTDKTMSAKTHPHCQEIYHSSHVDNNELLNFYESHTAIISIPSEGNISQNKEQIKQYTNDENSTKHQSNPHMLPTKTQKMLQCQLCDYTTKTSAALHFHKRSKHGTDEDKINCHFCPYIAIRKYDLLHHIIKCHLAIVKSIKREILENTSRANHLKDTTTEPDMISEDVIQNLIHKHKNSESNDKAITDESLEASSGDETTIRQILRMKKRGTTSELTSSLPRRCEECGNIYKNSKALHTHRRMMHVERDYSQCPHCECKYKRAYDLKLHIKAKHLAKNLKPKNRVRNVVQDKRYMCTECSYVCSTLTCLTIHTYRHHTGEKPHQCEFCPKAFVVKADLKTHRYMHTGERPYKCPICAKGFRDRNHMERHRRIHLDVKPYSCTECGKGFTKTYNLKVHQRTHTKEQRPRCQICSKYFKDQAQLNVHQISEDHHEEVILTMEQKAKMPQGLCMICCGQFHRMYKFINQIKECNHKLMVMITDNQLDCLQEDVIDIPREDAVENIEQCRDTINTNRNQCDKGEIDTIDEPNISKDHVRTIPEVAISNNYKTTVGRLQYEEHTEILNLNQYKRSTYKDNVEADVSNSQAELNFHDLNSEKMCARFDGNSLKCFNLDKSLIDISCPLCAKAFKRPYLLKHLRKLHGIDQPSAFMRQHLEIATKTSKDSYKLFECQQCAYVAKSKPAINYHNRTKHPTEEDKFKCKFCSFESLKKLDLVEHIRNEHRIEFKALKRNVKQRQENGKFSACSESEDDVANLEIAPNEQNSPYSSENDDEFIKDMINIERKHLKSNVIDGRPISTLARTCDDCGNVYKDFPSLYAHKRFVHISEDMYSACVHCGRKYKRSRDLKNHILQIHPTETHIEVIKDHTARSEDTAKRFMCSQCNYASTTTTHLKLHIRRHHTGEKPYVCEICGNSFLTSYDLKKHSYLHTGEKPYKCPICPKSFRVSSKLIKHKRVHTGERPFKCNECGKGFTQEYNLSVHKRTHLKQQKTNQCLPTNNKCRTCLKSGTKLQSISTKPKMMKVDKTYMELINHIAQVEFDTDDEHKMPQGICSICSKKIRDSYTFIKQVRKCNTIFLKSTINIPDDNPLDKLEESFATENVLLDECDDKSIKEEVNPFDDEEMNAPKKEEVDSDSSSSFSNDNFEPMPPDGHDDGDDTDTQEEFIKISDTTTKVNVVTAAPGPLPSSTVPDDDVAIKTEESEQKDEQAAELFPECVLSEKVFSDDDSLSDLDSVKAEDDPTYDPLESKTRKRAPRSETLDEDKNLPVPCEDCDRVFQNANLLKRHKKDTHLPDELKVQCPHCPAKFSRRHNMYTHMRTLHKIEPVIEQKANPKKERNSVKCEHCQKSYCNKYKLMDHIKRKHGPDSNQPKKEKIKQPAKRFLCALCGFTCNSQPNLDVHYRRHTGERPFKCDHCDRRFYRMYDVQMHNLSHTGERPFKCTVCEKAFRRSGKLKIHMRTHTNERPYKCTECEKAFKQSKDLTVHRRIHTGERPYKCNVCESTFIQSNSLRLHQTKTKHSNDPVNPINNNNSAPATTNTLMNNAMNNNSVSSSLLNNTSSTNTGNLSHNTNNNPAPPPPMPNTSAIIHPNIPTTNNAINNTGNITHNTNILRDSMRNMPSQFVKVSFLVVCALNAVWQQSVTMINARPINIKQNPTNLETSNETFSATQKPVTIANDDGDEPPSEIQKAVCTVTAGDVKASAEAVTTKALKGVCGANEMTKSFKGLEEKIFKELELLEGRLKQDLENIQNLLISKQDGCNRTDVTPSKSIVLLQPIPSSNTETKTATATTTTTASKIKTKSYSSPLFASQHHAMPMYSPTLPPEKNGKSFTYLWRIENFTKKIENNSDVTIQTSPSFSIKGKNLKVKASFQHLHRDFLYLQLIDVSASLHSSSAGNSVILDTGGLFKQITNGNLKYKMSIVAQNSQNGKDLVSQEFDSHESGFLIPNSALLDSPFIKDDSLLIKNKKSNNEREEKQFPTIRIYLKNMSKTKINNKCRTCLKSNSNLKLLSTKPKTSHINKSYKELIKFIANVEIEADEDGEANGKKSQGICCSCCKRIRESYAFIQQVRRCNKLFLKGSLNATRQERTSQAKKELDDEKIKKEIDEFDEGTWKSSIAAPKAEVHQDSCSPVSDYNFDPPDATDSDTQQSEHKDESCKDAAIKSEFENTNVPDVLPPLCLLNEPALAEEKIISPNEDPSNNPETDDSEEDLSTFDPLDDNEINKDGDEDEQDKPPDDGEDDEQPIDEKLLPVRCDECEKIFPNSIQLNRHKKDTHVPDELKIQCPHCPVKFSRRYNMYAHMRAFHEAETVREHQIQPRKLTKTDVCDQCNRAYSDKYKLMAHIKNKHGPDSKPKKEKKPPKQYLCTLCGLICSSQSNLDIHYRRHTGEKPYKCDFCSRAYARLYDVQVHRRVHTGETPFKCTICEKAFKRSNKLKIHMRTHTNERPYKCTQCEKAFKQSKDLNIHKRTHTGERPYKCNVCNSTFTQSNSLKLHQTKTKHLEMLNNQKNQLTSYDYPVNEVGTTYLTVCYKKNAKQQNTFVCCKQYKYAKNMNKQNNKNTDDKCRTCLNKNKTLYALQKMAIEEESPSRELSYGELLKEVINISMEDIECTEMPQFICACCSRKLKSSHAFIRQAKESHEILMSTLKKDGMDETSTLDCLQESQIDIEKCLEIKMESADDNEDDVVNKEMDSVRCNKTEIDICRNPVDSVPPKDEENVKVPSGEIEDEIPIPNDDIDFDSDSSKMNGADFSDSDCNNEDDEVDPNWLAKTDTTSASDNLTGKKKRTSKIRESLEEAIAVPCTQCKKIFTNAKVLARHLRNTHVPEEQKCSCPLCGIKFTRSCNMFKHMRTQHDPDTVKNLLPASEKMHQCDKCPQKYAKKKHLNNHIKAKHSNDQEAGENSDEADNKNNKAEDRSLCSICGCSFSKKAYLIVHMRKHTGERPFQCDLCERAFAHNSELKCHRRIHTGEKPYKCKLCEKAFRVYKKLATHMRSHTDERPYKCNQCERSFKYSKDLNIHNRIHTGERPYCCPVCGSTFTQSNSLKAHRMKLGHMDDNVATTAPSAGASSSVTSTSAPASSSVPSSINHYDLESLEEIVVIDQSLSLSYAQLLKDVTSINVLADADSAIMPKSICQSCSEKLKQSHGFIKQAWSANEQLQSLLKSSETLDCLQESEIDINSCLEIKLENNEDLVNDKKVTPGKDDKGCNLADNLNTIEDSNRDDSIFSPEMEDSLAKTESDISENTNANEELLTSDAIKEKSKPKSNTKNKKPSTKRLESKDIKDEDIAVPCLQCNKIFNNSKELTRHLRNTHLPEDQKCACPLCGIKFTRSCNMYKHMRKLHDPESVKSLLPTKEKPFECDKCHRRYTQQRQLNFHIKEKHSNDPDNTQDSNSSNCNDKKKKPDVRPLCFVCGSSFSNKAHLIVHMARHTGEKPFKCDLCDRAFPRTSDLTSHRRIHTGEKPFKCKLCEKAFRVSTKLATHMRSHTNERPFKCKQCERSFKYSKDLNIHKRVHTGERPYCCTVCGSTFTQSNSLKAHRMKLGHMGVQEEPTMAVAISEENLYQRCRACFNQTEGLQPLCKKIHYVYGGEKIHTTYCDLLQELLNIDIKSDNETTISQFICSQCIRKLMSSHSFIKQVQAINGKYLQFIKDIMYKQSEDKTEGEIKMENEEDDVEGELYDYSNLESIMEVSLKIEPIENPLSVVSKECDSESEYQDYEANIIPSIISTEDGEKSKNYPYDCADVAVACPQCKKVFKNTKDLNFHLGNAHVPEDKKSVCPICGSKFSRSYSMYYHMRTQHSSETVSGFLPSRDRRFQCQRCPRKYSKQKYLNWHIAAKHRGSENESLKQKISQETQATKDESTNTATTSTTRLLCCICASSFVNKTQLTIHMRRHTGDMPFKCNMCDKAFPRRAELTYHQRLHTGEKPYKCKLCEKTFRVSTKLKDHMRSHTNERPYKCKECEKSFKYSKDLNIHRRRHTGERPYCCNVCGSTFTQSNSLKTHRVKFGHVAEAMPQT</sequence>
<evidence type="ECO:0000256" key="4">
    <source>
        <dbReference type="ARBA" id="ARBA00022833"/>
    </source>
</evidence>
<feature type="binding site" evidence="6">
    <location>
        <position position="2387"/>
    </location>
    <ligand>
        <name>Zn(2+)</name>
        <dbReference type="ChEBI" id="CHEBI:29105"/>
    </ligand>
</feature>
<evidence type="ECO:0000256" key="3">
    <source>
        <dbReference type="ARBA" id="ARBA00022771"/>
    </source>
</evidence>
<keyword evidence="2" id="KW-0677">Repeat</keyword>
<feature type="domain" description="C2H2-type" evidence="8">
    <location>
        <begin position="563"/>
        <end position="591"/>
    </location>
</feature>
<feature type="domain" description="C2H2-type" evidence="8">
    <location>
        <begin position="4077"/>
        <end position="4105"/>
    </location>
</feature>
<feature type="binding site" evidence="6">
    <location>
        <position position="2901"/>
    </location>
    <ligand>
        <name>Zn(2+)</name>
        <dbReference type="ChEBI" id="CHEBI:29105"/>
    </ligand>
</feature>
<feature type="domain" description="C2H2-type" evidence="8">
    <location>
        <begin position="1747"/>
        <end position="1774"/>
    </location>
</feature>
<feature type="domain" description="ZAD" evidence="9">
    <location>
        <begin position="2896"/>
        <end position="2979"/>
    </location>
</feature>
<dbReference type="Gene3D" id="3.40.1800.20">
    <property type="match status" value="1"/>
</dbReference>
<feature type="domain" description="ZAD" evidence="9">
    <location>
        <begin position="2330"/>
        <end position="2414"/>
    </location>
</feature>
<feature type="region of interest" description="Disordered" evidence="7">
    <location>
        <begin position="3224"/>
        <end position="3243"/>
    </location>
</feature>
<feature type="binding site" evidence="6">
    <location>
        <position position="2332"/>
    </location>
    <ligand>
        <name>Zn(2+)</name>
        <dbReference type="ChEBI" id="CHEBI:29105"/>
    </ligand>
</feature>
<feature type="domain" description="ZAD" evidence="9">
    <location>
        <begin position="6"/>
        <end position="87"/>
    </location>
</feature>
<feature type="binding site" evidence="6">
    <location>
        <position position="3900"/>
    </location>
    <ligand>
        <name>Zn(2+)</name>
        <dbReference type="ChEBI" id="CHEBI:29105"/>
    </ligand>
</feature>
<feature type="domain" description="C2H2-type" evidence="8">
    <location>
        <begin position="1605"/>
        <end position="1633"/>
    </location>
</feature>
<feature type="domain" description="C2H2-type" evidence="8">
    <location>
        <begin position="1775"/>
        <end position="1802"/>
    </location>
</feature>
<feature type="region of interest" description="Disordered" evidence="7">
    <location>
        <begin position="1564"/>
        <end position="1602"/>
    </location>
</feature>
<feature type="domain" description="C2H2-type" evidence="8">
    <location>
        <begin position="3651"/>
        <end position="3679"/>
    </location>
</feature>
<organism evidence="10 11">
    <name type="scientific">Musca domestica</name>
    <name type="common">House fly</name>
    <dbReference type="NCBI Taxonomy" id="7370"/>
    <lineage>
        <taxon>Eukaryota</taxon>
        <taxon>Metazoa</taxon>
        <taxon>Ecdysozoa</taxon>
        <taxon>Arthropoda</taxon>
        <taxon>Hexapoda</taxon>
        <taxon>Insecta</taxon>
        <taxon>Pterygota</taxon>
        <taxon>Neoptera</taxon>
        <taxon>Endopterygota</taxon>
        <taxon>Diptera</taxon>
        <taxon>Brachycera</taxon>
        <taxon>Muscomorpha</taxon>
        <taxon>Muscoidea</taxon>
        <taxon>Muscidae</taxon>
        <taxon>Musca</taxon>
    </lineage>
</organism>
<dbReference type="SMART" id="SM00868">
    <property type="entry name" value="zf-AD"/>
    <property type="match status" value="7"/>
</dbReference>
<feature type="domain" description="C2H2-type" evidence="8">
    <location>
        <begin position="692"/>
        <end position="719"/>
    </location>
</feature>
<feature type="region of interest" description="Disordered" evidence="7">
    <location>
        <begin position="1453"/>
        <end position="1497"/>
    </location>
</feature>
<feature type="domain" description="C2H2-type" evidence="8">
    <location>
        <begin position="3739"/>
        <end position="3766"/>
    </location>
</feature>
<evidence type="ECO:0000259" key="9">
    <source>
        <dbReference type="PROSITE" id="PS51915"/>
    </source>
</evidence>
<evidence type="ECO:0000313" key="10">
    <source>
        <dbReference type="Proteomes" id="UP001652621"/>
    </source>
</evidence>
<feature type="domain" description="C2H2-type" evidence="8">
    <location>
        <begin position="4231"/>
        <end position="4258"/>
    </location>
</feature>
<feature type="domain" description="C2H2-type" evidence="8">
    <location>
        <begin position="1140"/>
        <end position="1168"/>
    </location>
</feature>
<dbReference type="InterPro" id="IPR057829">
    <property type="entry name" value="Znf_C2H2_ZN142_21/23"/>
</dbReference>
<feature type="binding site" evidence="6">
    <location>
        <position position="1342"/>
    </location>
    <ligand>
        <name>Zn(2+)</name>
        <dbReference type="ChEBI" id="CHEBI:29105"/>
    </ligand>
</feature>
<name>A0ABM3VL24_MUSDO</name>
<dbReference type="PANTHER" id="PTHR24379">
    <property type="entry name" value="KRAB AND ZINC FINGER DOMAIN-CONTAINING"/>
    <property type="match status" value="1"/>
</dbReference>
<feature type="compositionally biased region" description="Basic residues" evidence="7">
    <location>
        <begin position="3595"/>
        <end position="3606"/>
    </location>
</feature>
<dbReference type="InterPro" id="IPR036236">
    <property type="entry name" value="Znf_C2H2_sf"/>
</dbReference>
<feature type="domain" description="C2H2-type" evidence="8">
    <location>
        <begin position="635"/>
        <end position="663"/>
    </location>
</feature>
<feature type="domain" description="C2H2-type" evidence="8">
    <location>
        <begin position="1170"/>
        <end position="1198"/>
    </location>
</feature>
<dbReference type="InterPro" id="IPR013087">
    <property type="entry name" value="Znf_C2H2_type"/>
</dbReference>
<feature type="domain" description="C2H2-type" evidence="8">
    <location>
        <begin position="4287"/>
        <end position="4314"/>
    </location>
</feature>
<feature type="domain" description="C2H2-type" evidence="8">
    <location>
        <begin position="1635"/>
        <end position="1663"/>
    </location>
</feature>
<dbReference type="SMART" id="SM00355">
    <property type="entry name" value="ZnF_C2H2"/>
    <property type="match status" value="60"/>
</dbReference>
<feature type="binding site" evidence="6">
    <location>
        <position position="3955"/>
    </location>
    <ligand>
        <name>Zn(2+)</name>
        <dbReference type="ChEBI" id="CHEBI:29105"/>
    </ligand>
</feature>
<feature type="domain" description="C2H2-type" evidence="8">
    <location>
        <begin position="1273"/>
        <end position="1300"/>
    </location>
</feature>
<feature type="domain" description="C2H2-type" evidence="8">
    <location>
        <begin position="1803"/>
        <end position="1830"/>
    </location>
</feature>
<feature type="domain" description="C2H2-type" evidence="8">
    <location>
        <begin position="3767"/>
        <end position="3794"/>
    </location>
</feature>
<feature type="domain" description="C2H2-type" evidence="8">
    <location>
        <begin position="212"/>
        <end position="240"/>
    </location>
</feature>
<feature type="binding site" evidence="6">
    <location>
        <position position="2955"/>
    </location>
    <ligand>
        <name>Zn(2+)</name>
        <dbReference type="ChEBI" id="CHEBI:29105"/>
    </ligand>
</feature>
<dbReference type="InterPro" id="IPR008598">
    <property type="entry name" value="Di19_Zn-bd"/>
</dbReference>
<feature type="domain" description="C2H2-type" evidence="8">
    <location>
        <begin position="3851"/>
        <end position="3880"/>
    </location>
</feature>
<feature type="region of interest" description="Disordered" evidence="7">
    <location>
        <begin position="4172"/>
        <end position="4194"/>
    </location>
</feature>
<keyword evidence="10" id="KW-1185">Reference proteome</keyword>
<feature type="domain" description="C2H2-type" evidence="8">
    <location>
        <begin position="720"/>
        <end position="747"/>
    </location>
</feature>
<feature type="domain" description="C2H2-type" evidence="8">
    <location>
        <begin position="2587"/>
        <end position="2615"/>
    </location>
</feature>
<feature type="domain" description="C2H2-type" evidence="8">
    <location>
        <begin position="959"/>
        <end position="986"/>
    </location>
</feature>
<feature type="binding site" evidence="6">
    <location>
        <position position="2952"/>
    </location>
    <ligand>
        <name>Zn(2+)</name>
        <dbReference type="ChEBI" id="CHEBI:29105"/>
    </ligand>
</feature>
<feature type="compositionally biased region" description="Basic and acidic residues" evidence="7">
    <location>
        <begin position="2484"/>
        <end position="2493"/>
    </location>
</feature>
<dbReference type="GeneID" id="101896219"/>
<feature type="domain" description="C2H2-type" evidence="8">
    <location>
        <begin position="664"/>
        <end position="691"/>
    </location>
</feature>
<feature type="domain" description="C2H2-type" evidence="8">
    <location>
        <begin position="2698"/>
        <end position="2725"/>
    </location>
</feature>